<evidence type="ECO:0000256" key="6">
    <source>
        <dbReference type="ARBA" id="ARBA00058225"/>
    </source>
</evidence>
<dbReference type="InterPro" id="IPR000719">
    <property type="entry name" value="Prot_kinase_dom"/>
</dbReference>
<dbReference type="GO" id="GO:0005516">
    <property type="term" value="F:calmodulin binding"/>
    <property type="evidence" value="ECO:0000318"/>
    <property type="project" value="GO_Central"/>
</dbReference>
<dbReference type="InterPro" id="IPR012337">
    <property type="entry name" value="RNaseH-like_sf"/>
</dbReference>
<feature type="domain" description="RNase H type-1" evidence="9">
    <location>
        <begin position="15"/>
        <end position="145"/>
    </location>
</feature>
<dbReference type="GO" id="GO:0005634">
    <property type="term" value="C:nucleus"/>
    <property type="evidence" value="ECO:0000318"/>
    <property type="project" value="GO_Central"/>
</dbReference>
<dbReference type="CDD" id="cd05117">
    <property type="entry name" value="STKc_CAMK"/>
    <property type="match status" value="1"/>
</dbReference>
<dbReference type="SUPFAM" id="SSF56112">
    <property type="entry name" value="Protein kinase-like (PK-like)"/>
    <property type="match status" value="1"/>
</dbReference>
<dbReference type="InterPro" id="IPR008271">
    <property type="entry name" value="Ser/Thr_kinase_AS"/>
</dbReference>
<dbReference type="PROSITE" id="PS50879">
    <property type="entry name" value="RNASE_H_1"/>
    <property type="match status" value="1"/>
</dbReference>
<evidence type="ECO:0000313" key="10">
    <source>
        <dbReference type="EMBL" id="GAQ87935.1"/>
    </source>
</evidence>
<name>A0A1Y1IAF1_KLENI</name>
<dbReference type="Proteomes" id="UP000054558">
    <property type="component" value="Unassembled WGS sequence"/>
</dbReference>
<dbReference type="FunFam" id="1.10.510.10:FF:000571">
    <property type="entry name" value="Maternal embryonic leucine zipper kinase"/>
    <property type="match status" value="1"/>
</dbReference>
<dbReference type="GO" id="GO:0003676">
    <property type="term" value="F:nucleic acid binding"/>
    <property type="evidence" value="ECO:0007669"/>
    <property type="project" value="InterPro"/>
</dbReference>
<dbReference type="GO" id="GO:0035556">
    <property type="term" value="P:intracellular signal transduction"/>
    <property type="evidence" value="ECO:0000318"/>
    <property type="project" value="GO_Central"/>
</dbReference>
<dbReference type="PANTHER" id="PTHR24349">
    <property type="entry name" value="SERINE/THREONINE-PROTEIN KINASE"/>
    <property type="match status" value="1"/>
</dbReference>
<dbReference type="InterPro" id="IPR002156">
    <property type="entry name" value="RNaseH_domain"/>
</dbReference>
<feature type="domain" description="Protein kinase" evidence="8">
    <location>
        <begin position="277"/>
        <end position="537"/>
    </location>
</feature>
<evidence type="ECO:0000256" key="5">
    <source>
        <dbReference type="ARBA" id="ARBA00022840"/>
    </source>
</evidence>
<dbReference type="InterPro" id="IPR011009">
    <property type="entry name" value="Kinase-like_dom_sf"/>
</dbReference>
<evidence type="ECO:0000259" key="8">
    <source>
        <dbReference type="PROSITE" id="PS50011"/>
    </source>
</evidence>
<evidence type="ECO:0000256" key="2">
    <source>
        <dbReference type="ARBA" id="ARBA00022679"/>
    </source>
</evidence>
<keyword evidence="2" id="KW-0808">Transferase</keyword>
<evidence type="ECO:0000256" key="7">
    <source>
        <dbReference type="PROSITE-ProRule" id="PRU10141"/>
    </source>
</evidence>
<dbReference type="STRING" id="105231.A0A1Y1IAF1"/>
<dbReference type="Gene3D" id="3.30.420.10">
    <property type="entry name" value="Ribonuclease H-like superfamily/Ribonuclease H"/>
    <property type="match status" value="1"/>
</dbReference>
<evidence type="ECO:0000256" key="3">
    <source>
        <dbReference type="ARBA" id="ARBA00022741"/>
    </source>
</evidence>
<dbReference type="SUPFAM" id="SSF53098">
    <property type="entry name" value="Ribonuclease H-like"/>
    <property type="match status" value="1"/>
</dbReference>
<organism evidence="10 11">
    <name type="scientific">Klebsormidium nitens</name>
    <name type="common">Green alga</name>
    <name type="synonym">Ulothrix nitens</name>
    <dbReference type="NCBI Taxonomy" id="105231"/>
    <lineage>
        <taxon>Eukaryota</taxon>
        <taxon>Viridiplantae</taxon>
        <taxon>Streptophyta</taxon>
        <taxon>Klebsormidiophyceae</taxon>
        <taxon>Klebsormidiales</taxon>
        <taxon>Klebsormidiaceae</taxon>
        <taxon>Klebsormidium</taxon>
    </lineage>
</organism>
<evidence type="ECO:0000256" key="4">
    <source>
        <dbReference type="ARBA" id="ARBA00022777"/>
    </source>
</evidence>
<protein>
    <submittedName>
        <fullName evidence="10">Protein kinase</fullName>
    </submittedName>
</protein>
<dbReference type="InterPro" id="IPR017441">
    <property type="entry name" value="Protein_kinase_ATP_BS"/>
</dbReference>
<keyword evidence="5 7" id="KW-0067">ATP-binding</keyword>
<gene>
    <name evidence="10" type="ORF">KFL_003890060</name>
</gene>
<dbReference type="InterPro" id="IPR050205">
    <property type="entry name" value="CDPK_Ser/Thr_kinases"/>
</dbReference>
<dbReference type="OMA" id="CIESATQ"/>
<evidence type="ECO:0000259" key="9">
    <source>
        <dbReference type="PROSITE" id="PS50879"/>
    </source>
</evidence>
<keyword evidence="11" id="KW-1185">Reference proteome</keyword>
<feature type="binding site" evidence="7">
    <location>
        <position position="310"/>
    </location>
    <ligand>
        <name>ATP</name>
        <dbReference type="ChEBI" id="CHEBI:30616"/>
    </ligand>
</feature>
<proteinExistence type="predicted"/>
<dbReference type="PROSITE" id="PS00107">
    <property type="entry name" value="PROTEIN_KINASE_ATP"/>
    <property type="match status" value="1"/>
</dbReference>
<accession>A0A1Y1IAF1</accession>
<dbReference type="GO" id="GO:0005524">
    <property type="term" value="F:ATP binding"/>
    <property type="evidence" value="ECO:0007669"/>
    <property type="project" value="UniProtKB-UniRule"/>
</dbReference>
<dbReference type="PROSITE" id="PS50011">
    <property type="entry name" value="PROTEIN_KINASE_DOM"/>
    <property type="match status" value="1"/>
</dbReference>
<sequence length="543" mass="60653">MHPISACRRASPLSTPRFQDIFVDASLKADRAGIGVNYHTRREFEKYSLVRRPDRRPDSNHAELAAIFVALLHSRGSRKTRIFTDSQTSIDLIREGTLDPRFAVLVGCSRWLLAESEETLLFKVKGHSGVPGNEVAHRLAAMGRRDGAIVLPDYLIGRAECRDRLIPALIDECARLNQWQIESFKRTQAGASSQAEIMSSSSVCTKKRTMPTISGEVPSSEAASSRSSLTRLLTSSASTPTSFLESESNLLGLMLASLSYAADNMTFDFKPHFHKAFQLAEEIGSGSFGRTHVAFARKMGDGDGKRVAVKVIPKRRMSSQVEIDDVVREVEILRVLQRNENVVEFIDAYEDAMNVYIIMELCSGGDLSDRILDAGGRCSEESAVPLVWQILSAVAYMHRRGVIHRDIKPENFLFASDDENSILKAIDFGLSDYCREGDVLSDIVGSPYFVAPEVLKKAYDLKADEWSIGVMTYIMLVGARPFYGRTQSEVFRSVLDEKPNMEEVEITAEARDFIEKLLTRDVRGRLTAAQALTHPWMSEVRNR</sequence>
<keyword evidence="3 7" id="KW-0547">Nucleotide-binding</keyword>
<dbReference type="GO" id="GO:0004683">
    <property type="term" value="F:calcium/calmodulin-dependent protein kinase activity"/>
    <property type="evidence" value="ECO:0000318"/>
    <property type="project" value="GO_Central"/>
</dbReference>
<evidence type="ECO:0000256" key="1">
    <source>
        <dbReference type="ARBA" id="ARBA00022527"/>
    </source>
</evidence>
<keyword evidence="1" id="KW-0723">Serine/threonine-protein kinase</keyword>
<dbReference type="OrthoDB" id="346907at2759"/>
<dbReference type="Gene3D" id="1.10.510.10">
    <property type="entry name" value="Transferase(Phosphotransferase) domain 1"/>
    <property type="match status" value="1"/>
</dbReference>
<dbReference type="InterPro" id="IPR036397">
    <property type="entry name" value="RNaseH_sf"/>
</dbReference>
<dbReference type="Pfam" id="PF00075">
    <property type="entry name" value="RNase_H"/>
    <property type="match status" value="1"/>
</dbReference>
<dbReference type="GO" id="GO:0004523">
    <property type="term" value="F:RNA-DNA hybrid ribonuclease activity"/>
    <property type="evidence" value="ECO:0007669"/>
    <property type="project" value="InterPro"/>
</dbReference>
<dbReference type="GO" id="GO:0009931">
    <property type="term" value="F:calcium-dependent protein serine/threonine kinase activity"/>
    <property type="evidence" value="ECO:0000318"/>
    <property type="project" value="GO_Central"/>
</dbReference>
<dbReference type="PROSITE" id="PS00108">
    <property type="entry name" value="PROTEIN_KINASE_ST"/>
    <property type="match status" value="1"/>
</dbReference>
<dbReference type="AlphaFoldDB" id="A0A1Y1IAF1"/>
<dbReference type="EMBL" id="DF237338">
    <property type="protein sequence ID" value="GAQ87935.1"/>
    <property type="molecule type" value="Genomic_DNA"/>
</dbReference>
<comment type="function">
    <text evidence="6">CIPK serine-threonine protein kinases interact with CBL proteins. Binding of a CBL protein to the regulatory NAF domain of CIPK protein lead to the activation of the kinase in a calcium-dependent manner.</text>
</comment>
<dbReference type="Pfam" id="PF00069">
    <property type="entry name" value="Pkinase"/>
    <property type="match status" value="1"/>
</dbReference>
<reference evidence="10 11" key="1">
    <citation type="journal article" date="2014" name="Nat. Commun.">
        <title>Klebsormidium flaccidum genome reveals primary factors for plant terrestrial adaptation.</title>
        <authorList>
            <person name="Hori K."/>
            <person name="Maruyama F."/>
            <person name="Fujisawa T."/>
            <person name="Togashi T."/>
            <person name="Yamamoto N."/>
            <person name="Seo M."/>
            <person name="Sato S."/>
            <person name="Yamada T."/>
            <person name="Mori H."/>
            <person name="Tajima N."/>
            <person name="Moriyama T."/>
            <person name="Ikeuchi M."/>
            <person name="Watanabe M."/>
            <person name="Wada H."/>
            <person name="Kobayashi K."/>
            <person name="Saito M."/>
            <person name="Masuda T."/>
            <person name="Sasaki-Sekimoto Y."/>
            <person name="Mashiguchi K."/>
            <person name="Awai K."/>
            <person name="Shimojima M."/>
            <person name="Masuda S."/>
            <person name="Iwai M."/>
            <person name="Nobusawa T."/>
            <person name="Narise T."/>
            <person name="Kondo S."/>
            <person name="Saito H."/>
            <person name="Sato R."/>
            <person name="Murakawa M."/>
            <person name="Ihara Y."/>
            <person name="Oshima-Yamada Y."/>
            <person name="Ohtaka K."/>
            <person name="Satoh M."/>
            <person name="Sonobe K."/>
            <person name="Ishii M."/>
            <person name="Ohtani R."/>
            <person name="Kanamori-Sato M."/>
            <person name="Honoki R."/>
            <person name="Miyazaki D."/>
            <person name="Mochizuki H."/>
            <person name="Umetsu J."/>
            <person name="Higashi K."/>
            <person name="Shibata D."/>
            <person name="Kamiya Y."/>
            <person name="Sato N."/>
            <person name="Nakamura Y."/>
            <person name="Tabata S."/>
            <person name="Ida S."/>
            <person name="Kurokawa K."/>
            <person name="Ohta H."/>
        </authorList>
    </citation>
    <scope>NUCLEOTIDE SEQUENCE [LARGE SCALE GENOMIC DNA]</scope>
    <source>
        <strain evidence="10 11">NIES-2285</strain>
    </source>
</reference>
<keyword evidence="4 10" id="KW-0418">Kinase</keyword>
<evidence type="ECO:0000313" key="11">
    <source>
        <dbReference type="Proteomes" id="UP000054558"/>
    </source>
</evidence>
<dbReference type="SMART" id="SM00220">
    <property type="entry name" value="S_TKc"/>
    <property type="match status" value="1"/>
</dbReference>
<dbReference type="GO" id="GO:0005737">
    <property type="term" value="C:cytoplasm"/>
    <property type="evidence" value="ECO:0000318"/>
    <property type="project" value="GO_Central"/>
</dbReference>